<dbReference type="SUPFAM" id="SSF53335">
    <property type="entry name" value="S-adenosyl-L-methionine-dependent methyltransferases"/>
    <property type="match status" value="1"/>
</dbReference>
<evidence type="ECO:0000256" key="1">
    <source>
        <dbReference type="ARBA" id="ARBA00022603"/>
    </source>
</evidence>
<dbReference type="RefSeq" id="WP_369342864.1">
    <property type="nucleotide sequence ID" value="NZ_CP129682.1"/>
</dbReference>
<evidence type="ECO:0000259" key="3">
    <source>
        <dbReference type="Pfam" id="PF05175"/>
    </source>
</evidence>
<dbReference type="InterPro" id="IPR046977">
    <property type="entry name" value="RsmC/RlmG"/>
</dbReference>
<dbReference type="CDD" id="cd02440">
    <property type="entry name" value="AdoMet_MTases"/>
    <property type="match status" value="1"/>
</dbReference>
<dbReference type="PANTHER" id="PTHR47816:SF4">
    <property type="entry name" value="RIBOSOMAL RNA SMALL SUBUNIT METHYLTRANSFERASE C"/>
    <property type="match status" value="1"/>
</dbReference>
<organism evidence="4">
    <name type="scientific">Bifidobacterium fermentum</name>
    <dbReference type="NCBI Taxonomy" id="3059035"/>
    <lineage>
        <taxon>Bacteria</taxon>
        <taxon>Bacillati</taxon>
        <taxon>Actinomycetota</taxon>
        <taxon>Actinomycetes</taxon>
        <taxon>Bifidobacteriales</taxon>
        <taxon>Bifidobacteriaceae</taxon>
        <taxon>Bifidobacterium</taxon>
    </lineage>
</organism>
<dbReference type="Gene3D" id="3.40.50.150">
    <property type="entry name" value="Vaccinia Virus protein VP39"/>
    <property type="match status" value="1"/>
</dbReference>
<feature type="domain" description="Methyltransferase small" evidence="3">
    <location>
        <begin position="35"/>
        <end position="186"/>
    </location>
</feature>
<evidence type="ECO:0000313" key="4">
    <source>
        <dbReference type="EMBL" id="XDS49467.1"/>
    </source>
</evidence>
<accession>A0AB39UKZ9</accession>
<keyword evidence="2" id="KW-0808">Transferase</keyword>
<reference evidence="4" key="1">
    <citation type="submission" date="2023-07" db="EMBL/GenBank/DDBJ databases">
        <title>Bifidobacterium aquikefiriaerophilum sp. nov. and Bifidobacterium eccum sp. nov., isolated from water kefir.</title>
        <authorList>
            <person name="Breselge S."/>
            <person name="Bellassi P."/>
            <person name="Barcenilla C."/>
            <person name="Alvarez-Ordonez A."/>
            <person name="Morelli L."/>
            <person name="Cotter P.D."/>
        </authorList>
    </citation>
    <scope>NUCLEOTIDE SEQUENCE</scope>
    <source>
        <strain evidence="4">WK013_4_14</strain>
    </source>
</reference>
<dbReference type="EMBL" id="CP129682">
    <property type="protein sequence ID" value="XDS49467.1"/>
    <property type="molecule type" value="Genomic_DNA"/>
</dbReference>
<dbReference type="InterPro" id="IPR007848">
    <property type="entry name" value="Small_mtfrase_dom"/>
</dbReference>
<dbReference type="AlphaFoldDB" id="A0AB39UKZ9"/>
<name>A0AB39UKZ9_9BIFI</name>
<dbReference type="GO" id="GO:0032259">
    <property type="term" value="P:methylation"/>
    <property type="evidence" value="ECO:0007669"/>
    <property type="project" value="UniProtKB-KW"/>
</dbReference>
<gene>
    <name evidence="4" type="ORF">QN216_04225</name>
</gene>
<dbReference type="PANTHER" id="PTHR47816">
    <property type="entry name" value="RIBOSOMAL RNA SMALL SUBUNIT METHYLTRANSFERASE C"/>
    <property type="match status" value="1"/>
</dbReference>
<dbReference type="InterPro" id="IPR029063">
    <property type="entry name" value="SAM-dependent_MTases_sf"/>
</dbReference>
<dbReference type="Pfam" id="PF05175">
    <property type="entry name" value="MTS"/>
    <property type="match status" value="1"/>
</dbReference>
<evidence type="ECO:0000256" key="2">
    <source>
        <dbReference type="ARBA" id="ARBA00022679"/>
    </source>
</evidence>
<proteinExistence type="predicted"/>
<protein>
    <submittedName>
        <fullName evidence="4">Methyltransferase</fullName>
    </submittedName>
</protein>
<sequence>MVTPENASHGQYFSAHPQTPDVRRALHVTLRGHEMDVESSHGVFSMNRVDLGTSVLLRHAPLPPAHGRFLDLGCGWGPIALTLSKESPDAQVVGVDVNERAVELTVSNAQRNDCKNVFAFTPDGLPEGLTFDLIWSNPPIRVGKAELHALLLRYLALLNADGDAYLVVQKNLGADSLKSWLEQTLNPRERADAPPEWDIEKTASSKGFRILHLHRNAAGDDGRGARSPHRKARNMRRSISLYEI</sequence>
<keyword evidence="1 4" id="KW-0489">Methyltransferase</keyword>
<dbReference type="GO" id="GO:0008757">
    <property type="term" value="F:S-adenosylmethionine-dependent methyltransferase activity"/>
    <property type="evidence" value="ECO:0007669"/>
    <property type="project" value="InterPro"/>
</dbReference>